<dbReference type="EMBL" id="JTDY01004287">
    <property type="protein sequence ID" value="KOB68332.1"/>
    <property type="molecule type" value="Genomic_DNA"/>
</dbReference>
<dbReference type="AlphaFoldDB" id="A0A0L7KYM6"/>
<feature type="compositionally biased region" description="Basic and acidic residues" evidence="1">
    <location>
        <begin position="72"/>
        <end position="82"/>
    </location>
</feature>
<organism evidence="3 4">
    <name type="scientific">Operophtera brumata</name>
    <name type="common">Winter moth</name>
    <name type="synonym">Phalaena brumata</name>
    <dbReference type="NCBI Taxonomy" id="104452"/>
    <lineage>
        <taxon>Eukaryota</taxon>
        <taxon>Metazoa</taxon>
        <taxon>Ecdysozoa</taxon>
        <taxon>Arthropoda</taxon>
        <taxon>Hexapoda</taxon>
        <taxon>Insecta</taxon>
        <taxon>Pterygota</taxon>
        <taxon>Neoptera</taxon>
        <taxon>Endopterygota</taxon>
        <taxon>Lepidoptera</taxon>
        <taxon>Glossata</taxon>
        <taxon>Ditrysia</taxon>
        <taxon>Geometroidea</taxon>
        <taxon>Geometridae</taxon>
        <taxon>Larentiinae</taxon>
        <taxon>Operophtera</taxon>
    </lineage>
</organism>
<protein>
    <recommendedName>
        <fullName evidence="2">Glycosyl-hydrolase family 116 N-terminal domain-containing protein</fullName>
    </recommendedName>
</protein>
<dbReference type="InterPro" id="IPR052566">
    <property type="entry name" value="Non-lysos_glucosylceramidase"/>
</dbReference>
<dbReference type="Pfam" id="PF12215">
    <property type="entry name" value="Glyco_hydr_116N"/>
    <property type="match status" value="1"/>
</dbReference>
<feature type="non-terminal residue" evidence="3">
    <location>
        <position position="165"/>
    </location>
</feature>
<dbReference type="Proteomes" id="UP000037510">
    <property type="component" value="Unassembled WGS sequence"/>
</dbReference>
<feature type="region of interest" description="Disordered" evidence="1">
    <location>
        <begin position="56"/>
        <end position="84"/>
    </location>
</feature>
<keyword evidence="4" id="KW-1185">Reference proteome</keyword>
<feature type="domain" description="Glycosyl-hydrolase family 116 N-terminal" evidence="2">
    <location>
        <begin position="3"/>
        <end position="150"/>
    </location>
</feature>
<dbReference type="InterPro" id="IPR024462">
    <property type="entry name" value="GH116_N"/>
</dbReference>
<name>A0A0L7KYM6_OPEBR</name>
<sequence length="165" mass="18433">NTCGVTLEQKINETPCTFTIAKNKQEDESIHEGYCLWNAAKTSSYIWSCLKEHGKLSPDPSLTPPPPNLPDSKTDDAEEKKEKPKKLYKCDSVALTSVISMDAGGSGSTEFCLAWDMPVIKYKKDKKTHRSDGIAGASIAAYALRNYKNWEKLLAEWQDPIFTNK</sequence>
<dbReference type="PANTHER" id="PTHR12654">
    <property type="entry name" value="BILE ACID BETA-GLUCOSIDASE-RELATED"/>
    <property type="match status" value="1"/>
</dbReference>
<evidence type="ECO:0000259" key="2">
    <source>
        <dbReference type="Pfam" id="PF12215"/>
    </source>
</evidence>
<dbReference type="STRING" id="104452.A0A0L7KYM6"/>
<dbReference type="PANTHER" id="PTHR12654:SF0">
    <property type="entry name" value="NON-LYSOSOMAL GLUCOSYLCERAMIDASE"/>
    <property type="match status" value="1"/>
</dbReference>
<proteinExistence type="predicted"/>
<comment type="caution">
    <text evidence="3">The sequence shown here is derived from an EMBL/GenBank/DDBJ whole genome shotgun (WGS) entry which is preliminary data.</text>
</comment>
<gene>
    <name evidence="3" type="ORF">OBRU01_18792</name>
</gene>
<evidence type="ECO:0000313" key="3">
    <source>
        <dbReference type="EMBL" id="KOB68332.1"/>
    </source>
</evidence>
<evidence type="ECO:0000313" key="4">
    <source>
        <dbReference type="Proteomes" id="UP000037510"/>
    </source>
</evidence>
<feature type="non-terminal residue" evidence="3">
    <location>
        <position position="1"/>
    </location>
</feature>
<reference evidence="3 4" key="1">
    <citation type="journal article" date="2015" name="Genome Biol. Evol.">
        <title>The genome of winter moth (Operophtera brumata) provides a genomic perspective on sexual dimorphism and phenology.</title>
        <authorList>
            <person name="Derks M.F."/>
            <person name="Smit S."/>
            <person name="Salis L."/>
            <person name="Schijlen E."/>
            <person name="Bossers A."/>
            <person name="Mateman C."/>
            <person name="Pijl A.S."/>
            <person name="de Ridder D."/>
            <person name="Groenen M.A."/>
            <person name="Visser M.E."/>
            <person name="Megens H.J."/>
        </authorList>
    </citation>
    <scope>NUCLEOTIDE SEQUENCE [LARGE SCALE GENOMIC DNA]</scope>
    <source>
        <strain evidence="3">WM2013NL</strain>
        <tissue evidence="3">Head and thorax</tissue>
    </source>
</reference>
<dbReference type="GO" id="GO:0008422">
    <property type="term" value="F:beta-glucosidase activity"/>
    <property type="evidence" value="ECO:0007669"/>
    <property type="project" value="TreeGrafter"/>
</dbReference>
<evidence type="ECO:0000256" key="1">
    <source>
        <dbReference type="SAM" id="MobiDB-lite"/>
    </source>
</evidence>
<accession>A0A0L7KYM6</accession>